<evidence type="ECO:0000313" key="2">
    <source>
        <dbReference type="EMBL" id="EUD64107.1"/>
    </source>
</evidence>
<dbReference type="EMBL" id="KI965544">
    <property type="protein sequence ID" value="EUD64107.1"/>
    <property type="molecule type" value="Genomic_DNA"/>
</dbReference>
<feature type="compositionally biased region" description="Polar residues" evidence="1">
    <location>
        <begin position="240"/>
        <end position="252"/>
    </location>
</feature>
<dbReference type="VEuPathDB" id="PlasmoDB:C922_05509"/>
<evidence type="ECO:0000256" key="1">
    <source>
        <dbReference type="SAM" id="MobiDB-lite"/>
    </source>
</evidence>
<feature type="compositionally biased region" description="Basic and acidic residues" evidence="1">
    <location>
        <begin position="1"/>
        <end position="19"/>
    </location>
</feature>
<protein>
    <submittedName>
        <fullName evidence="2">Uncharacterized protein</fullName>
    </submittedName>
</protein>
<feature type="compositionally biased region" description="Polar residues" evidence="1">
    <location>
        <begin position="217"/>
        <end position="227"/>
    </location>
</feature>
<feature type="compositionally biased region" description="Basic residues" evidence="1">
    <location>
        <begin position="107"/>
        <end position="118"/>
    </location>
</feature>
<sequence length="268" mass="30920">MKQKDGDDRQTIKKVEIQQRVRSRRKQDDKVDKDRIKNMIKEDIPGERGVQGMQTELKADQQRLCPETDAVGTSPKPGENHLRQGTEEGDFTTEADWKLTDQDISFKRKRGKAHKAHRKEPQPRSRCSRETKGGSWKRHDQRRANYVRNRQTTTRGGRDHQPQKNAATHRTQGRDKENPPNQKDEIRSGRGAEKRKREQSRQNRLRTEQNSEKTSEARGQNRGTPLRNNAGEAKFRVQDEQTALIQPTSDGNRTGGDSHVGARFKTEE</sequence>
<evidence type="ECO:0000313" key="3">
    <source>
        <dbReference type="Proteomes" id="UP000030640"/>
    </source>
</evidence>
<feature type="compositionally biased region" description="Basic and acidic residues" evidence="1">
    <location>
        <begin position="172"/>
        <end position="216"/>
    </location>
</feature>
<proteinExistence type="predicted"/>
<dbReference type="AlphaFoldDB" id="W6ZT70"/>
<feature type="compositionally biased region" description="Basic and acidic residues" evidence="1">
    <location>
        <begin position="95"/>
        <end position="106"/>
    </location>
</feature>
<keyword evidence="3" id="KW-1185">Reference proteome</keyword>
<dbReference type="Proteomes" id="UP000030640">
    <property type="component" value="Unassembled WGS sequence"/>
</dbReference>
<dbReference type="GeneID" id="20040783"/>
<feature type="region of interest" description="Disordered" evidence="1">
    <location>
        <begin position="1"/>
        <end position="35"/>
    </location>
</feature>
<reference evidence="2 3" key="1">
    <citation type="submission" date="2013-02" db="EMBL/GenBank/DDBJ databases">
        <title>The Genome Sequence of Plasmodium inui San Antonio 1.</title>
        <authorList>
            <consortium name="The Broad Institute Genome Sequencing Platform"/>
            <consortium name="The Broad Institute Genome Sequencing Center for Infectious Disease"/>
            <person name="Neafsey D."/>
            <person name="Cheeseman I."/>
            <person name="Volkman S."/>
            <person name="Adams J."/>
            <person name="Walker B."/>
            <person name="Young S.K."/>
            <person name="Zeng Q."/>
            <person name="Gargeya S."/>
            <person name="Fitzgerald M."/>
            <person name="Haas B."/>
            <person name="Abouelleil A."/>
            <person name="Alvarado L."/>
            <person name="Arachchi H.M."/>
            <person name="Berlin A.M."/>
            <person name="Chapman S.B."/>
            <person name="Dewar J."/>
            <person name="Goldberg J."/>
            <person name="Griggs A."/>
            <person name="Gujja S."/>
            <person name="Hansen M."/>
            <person name="Howarth C."/>
            <person name="Imamovic A."/>
            <person name="Larimer J."/>
            <person name="McCowan C."/>
            <person name="Murphy C."/>
            <person name="Neiman D."/>
            <person name="Pearson M."/>
            <person name="Priest M."/>
            <person name="Roberts A."/>
            <person name="Saif S."/>
            <person name="Shea T."/>
            <person name="Sisk P."/>
            <person name="Sykes S."/>
            <person name="Wortman J."/>
            <person name="Nusbaum C."/>
            <person name="Birren B."/>
        </authorList>
    </citation>
    <scope>NUCLEOTIDE SEQUENCE [LARGE SCALE GENOMIC DNA]</scope>
    <source>
        <strain evidence="2 3">San Antonio 1</strain>
    </source>
</reference>
<accession>W6ZT70</accession>
<feature type="compositionally biased region" description="Basic and acidic residues" evidence="1">
    <location>
        <begin position="119"/>
        <end position="132"/>
    </location>
</feature>
<feature type="compositionally biased region" description="Basic and acidic residues" evidence="1">
    <location>
        <begin position="26"/>
        <end position="35"/>
    </location>
</feature>
<dbReference type="RefSeq" id="XP_008819302.1">
    <property type="nucleotide sequence ID" value="XM_008821080.1"/>
</dbReference>
<name>W6ZT70_9APIC</name>
<organism evidence="2 3">
    <name type="scientific">Plasmodium inui San Antonio 1</name>
    <dbReference type="NCBI Taxonomy" id="1237626"/>
    <lineage>
        <taxon>Eukaryota</taxon>
        <taxon>Sar</taxon>
        <taxon>Alveolata</taxon>
        <taxon>Apicomplexa</taxon>
        <taxon>Aconoidasida</taxon>
        <taxon>Haemosporida</taxon>
        <taxon>Plasmodiidae</taxon>
        <taxon>Plasmodium</taxon>
        <taxon>Plasmodium (Plasmodium)</taxon>
    </lineage>
</organism>
<feature type="region of interest" description="Disordered" evidence="1">
    <location>
        <begin position="65"/>
        <end position="268"/>
    </location>
</feature>
<gene>
    <name evidence="2" type="ORF">C922_05509</name>
</gene>